<dbReference type="Proteomes" id="UP001204151">
    <property type="component" value="Unassembled WGS sequence"/>
</dbReference>
<name>A0ABT1ZSF8_9BURK</name>
<keyword evidence="3" id="KW-1185">Reference proteome</keyword>
<dbReference type="EMBL" id="JANUGW010000010">
    <property type="protein sequence ID" value="MCS0582870.1"/>
    <property type="molecule type" value="Genomic_DNA"/>
</dbReference>
<organism evidence="2 3">
    <name type="scientific">Massilia pinisoli</name>
    <dbReference type="NCBI Taxonomy" id="1772194"/>
    <lineage>
        <taxon>Bacteria</taxon>
        <taxon>Pseudomonadati</taxon>
        <taxon>Pseudomonadota</taxon>
        <taxon>Betaproteobacteria</taxon>
        <taxon>Burkholderiales</taxon>
        <taxon>Oxalobacteraceae</taxon>
        <taxon>Telluria group</taxon>
        <taxon>Massilia</taxon>
    </lineage>
</organism>
<evidence type="ECO:0000313" key="3">
    <source>
        <dbReference type="Proteomes" id="UP001204151"/>
    </source>
</evidence>
<feature type="chain" id="PRO_5047332801" description="Lipoprotein" evidence="1">
    <location>
        <begin position="28"/>
        <end position="255"/>
    </location>
</feature>
<feature type="signal peptide" evidence="1">
    <location>
        <begin position="1"/>
        <end position="27"/>
    </location>
</feature>
<evidence type="ECO:0000313" key="2">
    <source>
        <dbReference type="EMBL" id="MCS0582870.1"/>
    </source>
</evidence>
<evidence type="ECO:0008006" key="4">
    <source>
        <dbReference type="Google" id="ProtNLM"/>
    </source>
</evidence>
<gene>
    <name evidence="2" type="ORF">NX784_14860</name>
</gene>
<sequence>MRNFTKRRFDYFVTMLAALTVALTLTACSKSNSTTTQRPANVIAAASQAKAPPTPQEWKSALMSSYNESQVEDKGDGVTTFMAMFKLPQKDVVGLAFGERDAFRKLRFYKMGMPMQIATGVKAYISLKDNGKPVLFLQPYYWGDSWLFMDKVAVLVDGELVMEHTCPKPDRDTEGVGVKEQCDFILSDEEIAGLRKITNTSKVAVRLTGTKGYTNVDSKGYNPLKYFVADIQSGIAIYDAINKALEGHIPPRPTT</sequence>
<comment type="caution">
    <text evidence="2">The sequence shown here is derived from an EMBL/GenBank/DDBJ whole genome shotgun (WGS) entry which is preliminary data.</text>
</comment>
<accession>A0ABT1ZSF8</accession>
<reference evidence="2 3" key="1">
    <citation type="submission" date="2022-08" db="EMBL/GenBank/DDBJ databases">
        <title>Reclassification of Massilia species as members of the genera Telluria, Duganella, Pseudoduganella, Mokoshia gen. nov. and Zemynaea gen. nov. using orthogonal and non-orthogonal genome-based approaches.</title>
        <authorList>
            <person name="Bowman J.P."/>
        </authorList>
    </citation>
    <scope>NUCLEOTIDE SEQUENCE [LARGE SCALE GENOMIC DNA]</scope>
    <source>
        <strain evidence="2 3">JCM 31316</strain>
    </source>
</reference>
<dbReference type="PROSITE" id="PS51257">
    <property type="entry name" value="PROKAR_LIPOPROTEIN"/>
    <property type="match status" value="1"/>
</dbReference>
<keyword evidence="1" id="KW-0732">Signal</keyword>
<evidence type="ECO:0000256" key="1">
    <source>
        <dbReference type="SAM" id="SignalP"/>
    </source>
</evidence>
<dbReference type="RefSeq" id="WP_258817468.1">
    <property type="nucleotide sequence ID" value="NZ_JANUGW010000010.1"/>
</dbReference>
<protein>
    <recommendedName>
        <fullName evidence="4">Lipoprotein</fullName>
    </recommendedName>
</protein>
<proteinExistence type="predicted"/>